<dbReference type="PROSITE" id="PS00211">
    <property type="entry name" value="ABC_TRANSPORTER_1"/>
    <property type="match status" value="1"/>
</dbReference>
<feature type="transmembrane region" description="Helical" evidence="9">
    <location>
        <begin position="239"/>
        <end position="259"/>
    </location>
</feature>
<dbReference type="PANTHER" id="PTHR43394:SF1">
    <property type="entry name" value="ATP-BINDING CASSETTE SUB-FAMILY B MEMBER 10, MITOCHONDRIAL"/>
    <property type="match status" value="1"/>
</dbReference>
<dbReference type="PROSITE" id="PS50929">
    <property type="entry name" value="ABC_TM1F"/>
    <property type="match status" value="1"/>
</dbReference>
<feature type="domain" description="ABC transporter" evidence="10">
    <location>
        <begin position="334"/>
        <end position="569"/>
    </location>
</feature>
<evidence type="ECO:0000313" key="12">
    <source>
        <dbReference type="EMBL" id="HDY59683.1"/>
    </source>
</evidence>
<dbReference type="EMBL" id="DSKY01000021">
    <property type="protein sequence ID" value="HDY59683.1"/>
    <property type="molecule type" value="Genomic_DNA"/>
</dbReference>
<dbReference type="FunFam" id="1.20.1560.10:FF:000011">
    <property type="entry name" value="Multidrug ABC transporter ATP-binding protein"/>
    <property type="match status" value="1"/>
</dbReference>
<feature type="transmembrane region" description="Helical" evidence="9">
    <location>
        <begin position="161"/>
        <end position="181"/>
    </location>
</feature>
<dbReference type="GO" id="GO:0005886">
    <property type="term" value="C:plasma membrane"/>
    <property type="evidence" value="ECO:0007669"/>
    <property type="project" value="UniProtKB-SubCell"/>
</dbReference>
<keyword evidence="6 12" id="KW-0067">ATP-binding</keyword>
<feature type="transmembrane region" description="Helical" evidence="9">
    <location>
        <begin position="265"/>
        <end position="283"/>
    </location>
</feature>
<dbReference type="FunFam" id="3.40.50.300:FF:000221">
    <property type="entry name" value="Multidrug ABC transporter ATP-binding protein"/>
    <property type="match status" value="1"/>
</dbReference>
<keyword evidence="4 9" id="KW-0812">Transmembrane</keyword>
<reference evidence="12" key="1">
    <citation type="journal article" date="2020" name="mSystems">
        <title>Genome- and Community-Level Interaction Insights into Carbon Utilization and Element Cycling Functions of Hydrothermarchaeota in Hydrothermal Sediment.</title>
        <authorList>
            <person name="Zhou Z."/>
            <person name="Liu Y."/>
            <person name="Xu W."/>
            <person name="Pan J."/>
            <person name="Luo Z.H."/>
            <person name="Li M."/>
        </authorList>
    </citation>
    <scope>NUCLEOTIDE SEQUENCE [LARGE SCALE GENOMIC DNA]</scope>
    <source>
        <strain evidence="12">SpSt-258</strain>
    </source>
</reference>
<dbReference type="GO" id="GO:0005524">
    <property type="term" value="F:ATP binding"/>
    <property type="evidence" value="ECO:0007669"/>
    <property type="project" value="UniProtKB-KW"/>
</dbReference>
<feature type="transmembrane region" description="Helical" evidence="9">
    <location>
        <begin position="55"/>
        <end position="77"/>
    </location>
</feature>
<proteinExistence type="predicted"/>
<dbReference type="SMART" id="SM00382">
    <property type="entry name" value="AAA"/>
    <property type="match status" value="1"/>
</dbReference>
<dbReference type="CDD" id="cd18541">
    <property type="entry name" value="ABC_6TM_TmrB_like"/>
    <property type="match status" value="1"/>
</dbReference>
<comment type="caution">
    <text evidence="12">The sequence shown here is derived from an EMBL/GenBank/DDBJ whole genome shotgun (WGS) entry which is preliminary data.</text>
</comment>
<dbReference type="InterPro" id="IPR036640">
    <property type="entry name" value="ABC1_TM_sf"/>
</dbReference>
<dbReference type="SUPFAM" id="SSF90123">
    <property type="entry name" value="ABC transporter transmembrane region"/>
    <property type="match status" value="1"/>
</dbReference>
<keyword evidence="3" id="KW-1003">Cell membrane</keyword>
<evidence type="ECO:0000256" key="5">
    <source>
        <dbReference type="ARBA" id="ARBA00022741"/>
    </source>
</evidence>
<dbReference type="Gene3D" id="1.20.1560.10">
    <property type="entry name" value="ABC transporter type 1, transmembrane domain"/>
    <property type="match status" value="1"/>
</dbReference>
<dbReference type="InterPro" id="IPR003439">
    <property type="entry name" value="ABC_transporter-like_ATP-bd"/>
</dbReference>
<sequence length="579" mass="65886">MRELLALKKYFRKYIWQILIGVIALIIIDLLQLFVPRVLKLAIDALAQAKATPGLLGYYFLLIMLIALGIAFGRFWWRYLLIGSARRIEKELREDFYNHLTTLDLNFFDTHKTGDLMAHAVNDINAIRMSIGFGLVILVDIFALGIASLVMMILISPRLTFYALLPFPLITFFSTYFGRFIHRLFEKVQESFSNLTERVRENLSGIRVVKLFVQEDSETEKFKIASQDYVDKNMKLWKILALFFPIIMGLAGIGEVIVLGLGGRYVIIGAISVGSFVAFMVYLQMMVWPMMAIGRAINMFQRGAASQGRLNRIFRMMPAIKGGGKCITEETARIEFKNVSFLYQGKEKPALKDIELEIEAGSFVGITGPIGSGKSSLVHLLLRLYEPQNGVILLNGVDIKEYKLDDLRRHIAFVPQDTFLFSETIKENILFGNQKADFKEVEKVARIAEIYDEVMEFPQGFETIVGERGITLSGGQKQRIALARALILKRPVLILDDAFSAVDAHTEQKIVKNLKSELTNRTTIIISHRLFAIKEAKMIIVLDEGKIVEKGTHQELIKQRGLYYSIYKTQQLEMKLEKI</sequence>
<dbReference type="Pfam" id="PF00664">
    <property type="entry name" value="ABC_membrane"/>
    <property type="match status" value="1"/>
</dbReference>
<dbReference type="Gene3D" id="3.40.50.300">
    <property type="entry name" value="P-loop containing nucleotide triphosphate hydrolases"/>
    <property type="match status" value="1"/>
</dbReference>
<dbReference type="InterPro" id="IPR039421">
    <property type="entry name" value="Type_1_exporter"/>
</dbReference>
<keyword evidence="5" id="KW-0547">Nucleotide-binding</keyword>
<dbReference type="PROSITE" id="PS50893">
    <property type="entry name" value="ABC_TRANSPORTER_2"/>
    <property type="match status" value="1"/>
</dbReference>
<evidence type="ECO:0000259" key="10">
    <source>
        <dbReference type="PROSITE" id="PS50893"/>
    </source>
</evidence>
<comment type="subcellular location">
    <subcellularLocation>
        <location evidence="1">Cell membrane</location>
        <topology evidence="1">Multi-pass membrane protein</topology>
    </subcellularLocation>
</comment>
<dbReference type="InterPro" id="IPR027417">
    <property type="entry name" value="P-loop_NTPase"/>
</dbReference>
<feature type="transmembrane region" description="Helical" evidence="9">
    <location>
        <begin position="133"/>
        <end position="155"/>
    </location>
</feature>
<protein>
    <submittedName>
        <fullName evidence="12">ABC transporter ATP-binding protein</fullName>
    </submittedName>
</protein>
<gene>
    <name evidence="12" type="ORF">ENP86_09055</name>
</gene>
<organism evidence="12">
    <name type="scientific">candidate division WOR-3 bacterium</name>
    <dbReference type="NCBI Taxonomy" id="2052148"/>
    <lineage>
        <taxon>Bacteria</taxon>
        <taxon>Bacteria division WOR-3</taxon>
    </lineage>
</organism>
<dbReference type="PANTHER" id="PTHR43394">
    <property type="entry name" value="ATP-DEPENDENT PERMEASE MDL1, MITOCHONDRIAL"/>
    <property type="match status" value="1"/>
</dbReference>
<dbReference type="InterPro" id="IPR017871">
    <property type="entry name" value="ABC_transporter-like_CS"/>
</dbReference>
<dbReference type="InterPro" id="IPR003593">
    <property type="entry name" value="AAA+_ATPase"/>
</dbReference>
<dbReference type="SUPFAM" id="SSF52540">
    <property type="entry name" value="P-loop containing nucleoside triphosphate hydrolases"/>
    <property type="match status" value="1"/>
</dbReference>
<keyword evidence="2" id="KW-0813">Transport</keyword>
<evidence type="ECO:0000256" key="7">
    <source>
        <dbReference type="ARBA" id="ARBA00022989"/>
    </source>
</evidence>
<evidence type="ECO:0000256" key="6">
    <source>
        <dbReference type="ARBA" id="ARBA00022840"/>
    </source>
</evidence>
<feature type="domain" description="ABC transmembrane type-1" evidence="11">
    <location>
        <begin position="19"/>
        <end position="302"/>
    </location>
</feature>
<evidence type="ECO:0000256" key="8">
    <source>
        <dbReference type="ARBA" id="ARBA00023136"/>
    </source>
</evidence>
<feature type="transmembrane region" description="Helical" evidence="9">
    <location>
        <begin position="14"/>
        <end position="35"/>
    </location>
</feature>
<evidence type="ECO:0000256" key="4">
    <source>
        <dbReference type="ARBA" id="ARBA00022692"/>
    </source>
</evidence>
<keyword evidence="8 9" id="KW-0472">Membrane</keyword>
<keyword evidence="7 9" id="KW-1133">Transmembrane helix</keyword>
<evidence type="ECO:0000259" key="11">
    <source>
        <dbReference type="PROSITE" id="PS50929"/>
    </source>
</evidence>
<dbReference type="AlphaFoldDB" id="A0A7V0Z6V0"/>
<accession>A0A7V0Z6V0</accession>
<name>A0A7V0Z6V0_UNCW3</name>
<dbReference type="Pfam" id="PF00005">
    <property type="entry name" value="ABC_tran"/>
    <property type="match status" value="1"/>
</dbReference>
<evidence type="ECO:0000256" key="9">
    <source>
        <dbReference type="SAM" id="Phobius"/>
    </source>
</evidence>
<dbReference type="GO" id="GO:0015421">
    <property type="term" value="F:ABC-type oligopeptide transporter activity"/>
    <property type="evidence" value="ECO:0007669"/>
    <property type="project" value="TreeGrafter"/>
</dbReference>
<evidence type="ECO:0000256" key="2">
    <source>
        <dbReference type="ARBA" id="ARBA00022448"/>
    </source>
</evidence>
<evidence type="ECO:0000256" key="1">
    <source>
        <dbReference type="ARBA" id="ARBA00004651"/>
    </source>
</evidence>
<dbReference type="InterPro" id="IPR011527">
    <property type="entry name" value="ABC1_TM_dom"/>
</dbReference>
<evidence type="ECO:0000256" key="3">
    <source>
        <dbReference type="ARBA" id="ARBA00022475"/>
    </source>
</evidence>
<dbReference type="GO" id="GO:0016887">
    <property type="term" value="F:ATP hydrolysis activity"/>
    <property type="evidence" value="ECO:0007669"/>
    <property type="project" value="InterPro"/>
</dbReference>